<sequence length="121" mass="14313">MPTLQEHVRRQTQGAYYFLRDHALSSVATLHQGMSNNVERQTRSHFGDDITYRKHAFVRPLFLKFNTMPVTLATLWAFKKTLRGWSGQRLAAFVFVQLYMYSGDDGVLQYWKRKWRSTTIH</sequence>
<comment type="caution">
    <text evidence="1">The sequence shown here is derived from an EMBL/GenBank/DDBJ whole genome shotgun (WGS) entry which is preliminary data.</text>
</comment>
<proteinExistence type="predicted"/>
<dbReference type="Proteomes" id="UP000827284">
    <property type="component" value="Unassembled WGS sequence"/>
</dbReference>
<keyword evidence="2" id="KW-1185">Reference proteome</keyword>
<name>A0A9P3LY98_9FUNG</name>
<dbReference type="OrthoDB" id="2439141at2759"/>
<dbReference type="EMBL" id="BQFW01000010">
    <property type="protein sequence ID" value="GJJ74917.1"/>
    <property type="molecule type" value="Genomic_DNA"/>
</dbReference>
<reference evidence="1" key="1">
    <citation type="submission" date="2021-11" db="EMBL/GenBank/DDBJ databases">
        <authorList>
            <person name="Herlambang A."/>
            <person name="Guo Y."/>
            <person name="Takashima Y."/>
            <person name="Nishizawa T."/>
        </authorList>
    </citation>
    <scope>NUCLEOTIDE SEQUENCE</scope>
    <source>
        <strain evidence="1">E1425</strain>
    </source>
</reference>
<organism evidence="1 2">
    <name type="scientific">Entomortierella parvispora</name>
    <dbReference type="NCBI Taxonomy" id="205924"/>
    <lineage>
        <taxon>Eukaryota</taxon>
        <taxon>Fungi</taxon>
        <taxon>Fungi incertae sedis</taxon>
        <taxon>Mucoromycota</taxon>
        <taxon>Mortierellomycotina</taxon>
        <taxon>Mortierellomycetes</taxon>
        <taxon>Mortierellales</taxon>
        <taxon>Mortierellaceae</taxon>
        <taxon>Entomortierella</taxon>
    </lineage>
</organism>
<evidence type="ECO:0000313" key="2">
    <source>
        <dbReference type="Proteomes" id="UP000827284"/>
    </source>
</evidence>
<gene>
    <name evidence="1" type="ORF">EMPS_07275</name>
</gene>
<reference evidence="1" key="2">
    <citation type="journal article" date="2022" name="Microbiol. Resour. Announc.">
        <title>Whole-Genome Sequence of Entomortierella parvispora E1425, a Mucoromycotan Fungus Associated with Burkholderiaceae-Related Endosymbiotic Bacteria.</title>
        <authorList>
            <person name="Herlambang A."/>
            <person name="Guo Y."/>
            <person name="Takashima Y."/>
            <person name="Narisawa K."/>
            <person name="Ohta H."/>
            <person name="Nishizawa T."/>
        </authorList>
    </citation>
    <scope>NUCLEOTIDE SEQUENCE</scope>
    <source>
        <strain evidence="1">E1425</strain>
    </source>
</reference>
<accession>A0A9P3LY98</accession>
<protein>
    <submittedName>
        <fullName evidence="1">Uncharacterized protein</fullName>
    </submittedName>
</protein>
<dbReference type="AlphaFoldDB" id="A0A9P3LY98"/>
<evidence type="ECO:0000313" key="1">
    <source>
        <dbReference type="EMBL" id="GJJ74917.1"/>
    </source>
</evidence>